<dbReference type="AlphaFoldDB" id="D1Z2K0"/>
<dbReference type="eggNOG" id="arCOG02257">
    <property type="taxonomic scope" value="Archaea"/>
</dbReference>
<reference evidence="1 2" key="1">
    <citation type="journal article" date="2007" name="Appl. Environ. Microbiol.">
        <title>Isolation of key methanogens for global methane emission from rice paddy fields: a novel isolate affiliated with the clone cluster rice cluster I.</title>
        <authorList>
            <person name="Sakai S."/>
            <person name="Imachi H."/>
            <person name="Sekiguchi Y."/>
            <person name="Ohashi A."/>
            <person name="Harada H."/>
            <person name="Kamagata Y."/>
        </authorList>
    </citation>
    <scope>NUCLEOTIDE SEQUENCE [LARGE SCALE GENOMIC DNA]</scope>
    <source>
        <strain evidence="2">DSM 17711 / JCM 13418 / NBRC 101707 / SANAE</strain>
    </source>
</reference>
<proteinExistence type="predicted"/>
<evidence type="ECO:0000313" key="2">
    <source>
        <dbReference type="Proteomes" id="UP000001882"/>
    </source>
</evidence>
<dbReference type="InterPro" id="IPR012340">
    <property type="entry name" value="NA-bd_OB-fold"/>
</dbReference>
<gene>
    <name evidence="1" type="ordered locus">MCP_2850</name>
</gene>
<dbReference type="Gene3D" id="2.40.50.140">
    <property type="entry name" value="Nucleic acid-binding proteins"/>
    <property type="match status" value="1"/>
</dbReference>
<reference evidence="1 2" key="2">
    <citation type="journal article" date="2008" name="Int. J. Syst. Evol. Microbiol.">
        <title>Methanocella paludicola gen. nov., sp. nov., a methane-producing archaeon, the first isolate of the lineage 'Rice Cluster I', and proposal of the new archaeal order Methanocellales ord. nov.</title>
        <authorList>
            <person name="Sakai S."/>
            <person name="Imachi H."/>
            <person name="Hanada S."/>
            <person name="Ohashi A."/>
            <person name="Harada H."/>
            <person name="Kamagata Y."/>
        </authorList>
    </citation>
    <scope>NUCLEOTIDE SEQUENCE [LARGE SCALE GENOMIC DNA]</scope>
    <source>
        <strain evidence="2">DSM 17711 / JCM 13418 / NBRC 101707 / SANAE</strain>
    </source>
</reference>
<dbReference type="SMR" id="D1Z2K0"/>
<sequence>MPMAREVAKRVFAKEFNASTLSFKESEDQFAPAYVMTPTGAKCNRVFIVGTLTEKENYGDEQDSWRARVTDPTGAFTVYASQFSPDAAQALSDIDAPSFVAVIGKPRVYKTQDGEVIVSVRPEAVLPVDAETRDQWVLDAINATADRLIALKAGTDPDAKKAEEYYHPDINEYKEMLLTAAKSLKQMEVSVVSAK</sequence>
<dbReference type="OrthoDB" id="56523at2157"/>
<dbReference type="EMBL" id="AP011532">
    <property type="protein sequence ID" value="BAI62922.1"/>
    <property type="molecule type" value="Genomic_DNA"/>
</dbReference>
<dbReference type="Proteomes" id="UP000001882">
    <property type="component" value="Chromosome"/>
</dbReference>
<dbReference type="RefSeq" id="WP_012901592.1">
    <property type="nucleotide sequence ID" value="NC_013665.1"/>
</dbReference>
<dbReference type="InParanoid" id="D1Z2K0"/>
<name>D1Z2K0_METPS</name>
<keyword evidence="2" id="KW-1185">Reference proteome</keyword>
<organism evidence="1 2">
    <name type="scientific">Methanocella paludicola (strain DSM 17711 / JCM 13418 / NBRC 101707 / SANAE)</name>
    <dbReference type="NCBI Taxonomy" id="304371"/>
    <lineage>
        <taxon>Archaea</taxon>
        <taxon>Methanobacteriati</taxon>
        <taxon>Methanobacteriota</taxon>
        <taxon>Stenosarchaea group</taxon>
        <taxon>Methanomicrobia</taxon>
        <taxon>Methanocellales</taxon>
        <taxon>Methanocellaceae</taxon>
        <taxon>Methanocella</taxon>
    </lineage>
</organism>
<dbReference type="STRING" id="304371.MCP_2850"/>
<dbReference type="PATRIC" id="fig|304371.9.peg.2918"/>
<evidence type="ECO:0000313" key="1">
    <source>
        <dbReference type="EMBL" id="BAI62922.1"/>
    </source>
</evidence>
<protein>
    <submittedName>
        <fullName evidence="1">Uncharacterized protein</fullName>
    </submittedName>
</protein>
<dbReference type="GeneID" id="8682527"/>
<dbReference type="KEGG" id="mpd:MCP_2850"/>
<reference evidence="2" key="3">
    <citation type="journal article" date="2011" name="PLoS ONE">
        <title>Genome sequence of a mesophilic hydrogenotrophic methanogen Methanocella paludicola, the first cultivated representative of the order Methanocellales.</title>
        <authorList>
            <person name="Sakai S."/>
            <person name="Takaki Y."/>
            <person name="Shimamura S."/>
            <person name="Sekine M."/>
            <person name="Tajima T."/>
            <person name="Kosugi H."/>
            <person name="Ichikawa N."/>
            <person name="Tasumi E."/>
            <person name="Hiraki A.T."/>
            <person name="Shimizu A."/>
            <person name="Kato Y."/>
            <person name="Nishiko R."/>
            <person name="Mori K."/>
            <person name="Fujita N."/>
            <person name="Imachi H."/>
            <person name="Takai K."/>
        </authorList>
    </citation>
    <scope>NUCLEOTIDE SEQUENCE [LARGE SCALE GENOMIC DNA]</scope>
    <source>
        <strain evidence="2">DSM 17711 / JCM 13418 / NBRC 101707 / SANAE</strain>
    </source>
</reference>
<accession>D1Z2K0</accession>